<dbReference type="GeneID" id="75917729"/>
<proteinExistence type="predicted"/>
<feature type="transmembrane region" description="Helical" evidence="1">
    <location>
        <begin position="242"/>
        <end position="259"/>
    </location>
</feature>
<reference evidence="3" key="1">
    <citation type="submission" date="2021-06" db="EMBL/GenBank/DDBJ databases">
        <authorList>
            <consortium name="DOE Joint Genome Institute"/>
            <person name="Mondo S.J."/>
            <person name="Amses K.R."/>
            <person name="Simmons D.R."/>
            <person name="Longcore J.E."/>
            <person name="Seto K."/>
            <person name="Alves G.H."/>
            <person name="Bonds A.E."/>
            <person name="Quandt C.A."/>
            <person name="Davis W.J."/>
            <person name="Chang Y."/>
            <person name="Letcher P.M."/>
            <person name="Powell M.J."/>
            <person name="Kuo A."/>
            <person name="Labutti K."/>
            <person name="Pangilinan J."/>
            <person name="Andreopoulos W."/>
            <person name="Tritt A."/>
            <person name="Riley R."/>
            <person name="Hundley H."/>
            <person name="Johnson J."/>
            <person name="Lipzen A."/>
            <person name="Barry K."/>
            <person name="Berbee M.L."/>
            <person name="Buchler N.E."/>
            <person name="Grigoriev I.V."/>
            <person name="Spatafora J.W."/>
            <person name="Stajich J.E."/>
            <person name="James T.Y."/>
        </authorList>
    </citation>
    <scope>NUCLEOTIDE SEQUENCE</scope>
    <source>
        <strain evidence="3">AG</strain>
    </source>
</reference>
<accession>A0AAD5H859</accession>
<evidence type="ECO:0000313" key="3">
    <source>
        <dbReference type="EMBL" id="KAI8575417.1"/>
    </source>
</evidence>
<evidence type="ECO:0000256" key="1">
    <source>
        <dbReference type="SAM" id="Phobius"/>
    </source>
</evidence>
<dbReference type="RefSeq" id="XP_051440421.1">
    <property type="nucleotide sequence ID" value="XM_051592386.1"/>
</dbReference>
<organism evidence="3 4">
    <name type="scientific">Umbelopsis ramanniana AG</name>
    <dbReference type="NCBI Taxonomy" id="1314678"/>
    <lineage>
        <taxon>Eukaryota</taxon>
        <taxon>Fungi</taxon>
        <taxon>Fungi incertae sedis</taxon>
        <taxon>Mucoromycota</taxon>
        <taxon>Mucoromycotina</taxon>
        <taxon>Umbelopsidomycetes</taxon>
        <taxon>Umbelopsidales</taxon>
        <taxon>Umbelopsidaceae</taxon>
        <taxon>Umbelopsis</taxon>
    </lineage>
</organism>
<name>A0AAD5H859_UMBRA</name>
<keyword evidence="4" id="KW-1185">Reference proteome</keyword>
<evidence type="ECO:0000259" key="2">
    <source>
        <dbReference type="Pfam" id="PF24855"/>
    </source>
</evidence>
<protein>
    <recommendedName>
        <fullName evidence="2">DUF7729 domain-containing protein</fullName>
    </recommendedName>
</protein>
<comment type="caution">
    <text evidence="3">The sequence shown here is derived from an EMBL/GenBank/DDBJ whole genome shotgun (WGS) entry which is preliminary data.</text>
</comment>
<dbReference type="Pfam" id="PF24855">
    <property type="entry name" value="DUF7729"/>
    <property type="match status" value="1"/>
</dbReference>
<sequence>MRHIKAYEFIFWNLLITAALANVTLPTPFDTGYNYGLTSSCDNFFTAFLSSTSFQACPSFGFLLTKSNQFNQISRNSSTLTPVLQGVCATTSDQCVSLMKQYASQMTDSKNCGADIQSNNTIAVATLYDFESYQPMQSAGCLQDTNGQYCYAQALAMNQGTSIYYLPVGSSMPNSTYTKMKLQCNDCNSKILSLYSNYSTVQSEPIITVWRQALTVINETCGTAYLQSAGITYTSAASSSSSFYLAVHATLIMLIASILL</sequence>
<keyword evidence="1" id="KW-1133">Transmembrane helix</keyword>
<reference evidence="3" key="2">
    <citation type="journal article" date="2022" name="Proc. Natl. Acad. Sci. U.S.A.">
        <title>Diploid-dominant life cycles characterize the early evolution of Fungi.</title>
        <authorList>
            <person name="Amses K.R."/>
            <person name="Simmons D.R."/>
            <person name="Longcore J.E."/>
            <person name="Mondo S.J."/>
            <person name="Seto K."/>
            <person name="Jeronimo G.H."/>
            <person name="Bonds A.E."/>
            <person name="Quandt C.A."/>
            <person name="Davis W.J."/>
            <person name="Chang Y."/>
            <person name="Federici B.A."/>
            <person name="Kuo A."/>
            <person name="LaButti K."/>
            <person name="Pangilinan J."/>
            <person name="Andreopoulos W."/>
            <person name="Tritt A."/>
            <person name="Riley R."/>
            <person name="Hundley H."/>
            <person name="Johnson J."/>
            <person name="Lipzen A."/>
            <person name="Barry K."/>
            <person name="Lang B.F."/>
            <person name="Cuomo C.A."/>
            <person name="Buchler N.E."/>
            <person name="Grigoriev I.V."/>
            <person name="Spatafora J.W."/>
            <person name="Stajich J.E."/>
            <person name="James T.Y."/>
        </authorList>
    </citation>
    <scope>NUCLEOTIDE SEQUENCE</scope>
    <source>
        <strain evidence="3">AG</strain>
    </source>
</reference>
<feature type="transmembrane region" description="Helical" evidence="1">
    <location>
        <begin position="7"/>
        <end position="25"/>
    </location>
</feature>
<dbReference type="Proteomes" id="UP001206595">
    <property type="component" value="Unassembled WGS sequence"/>
</dbReference>
<dbReference type="AlphaFoldDB" id="A0AAD5H859"/>
<dbReference type="PANTHER" id="PTHR39460">
    <property type="entry name" value="EXPRESSED PROTEIN"/>
    <property type="match status" value="1"/>
</dbReference>
<dbReference type="PANTHER" id="PTHR39460:SF1">
    <property type="entry name" value="C6 TRANSCRIPTION FACTOR"/>
    <property type="match status" value="1"/>
</dbReference>
<keyword evidence="1" id="KW-0812">Transmembrane</keyword>
<gene>
    <name evidence="3" type="ORF">K450DRAFT_261917</name>
</gene>
<dbReference type="EMBL" id="MU620982">
    <property type="protein sequence ID" value="KAI8575417.1"/>
    <property type="molecule type" value="Genomic_DNA"/>
</dbReference>
<feature type="transmembrane region" description="Helical" evidence="1">
    <location>
        <begin position="45"/>
        <end position="65"/>
    </location>
</feature>
<evidence type="ECO:0000313" key="4">
    <source>
        <dbReference type="Proteomes" id="UP001206595"/>
    </source>
</evidence>
<keyword evidence="1" id="KW-0472">Membrane</keyword>
<feature type="domain" description="DUF7729" evidence="2">
    <location>
        <begin position="25"/>
        <end position="227"/>
    </location>
</feature>
<dbReference type="InterPro" id="IPR056146">
    <property type="entry name" value="DUF7729"/>
</dbReference>